<name>A0A8T1ZWE7_ARASU</name>
<feature type="region of interest" description="Disordered" evidence="1">
    <location>
        <begin position="1253"/>
        <end position="1278"/>
    </location>
</feature>
<organism evidence="3 4">
    <name type="scientific">Arabidopsis suecica</name>
    <name type="common">Swedish thale-cress</name>
    <name type="synonym">Cardaminopsis suecica</name>
    <dbReference type="NCBI Taxonomy" id="45249"/>
    <lineage>
        <taxon>Eukaryota</taxon>
        <taxon>Viridiplantae</taxon>
        <taxon>Streptophyta</taxon>
        <taxon>Embryophyta</taxon>
        <taxon>Tracheophyta</taxon>
        <taxon>Spermatophyta</taxon>
        <taxon>Magnoliopsida</taxon>
        <taxon>eudicotyledons</taxon>
        <taxon>Gunneridae</taxon>
        <taxon>Pentapetalae</taxon>
        <taxon>rosids</taxon>
        <taxon>malvids</taxon>
        <taxon>Brassicales</taxon>
        <taxon>Brassicaceae</taxon>
        <taxon>Camelineae</taxon>
        <taxon>Arabidopsis</taxon>
    </lineage>
</organism>
<protein>
    <submittedName>
        <fullName evidence="3">Zinc finger CCHC-type</fullName>
    </submittedName>
</protein>
<dbReference type="Pfam" id="PF14223">
    <property type="entry name" value="Retrotran_gag_2"/>
    <property type="match status" value="1"/>
</dbReference>
<feature type="compositionally biased region" description="Low complexity" evidence="1">
    <location>
        <begin position="224"/>
        <end position="238"/>
    </location>
</feature>
<dbReference type="PANTHER" id="PTHR11439">
    <property type="entry name" value="GAG-POL-RELATED RETROTRANSPOSON"/>
    <property type="match status" value="1"/>
</dbReference>
<accession>A0A8T1ZWE7</accession>
<dbReference type="CDD" id="cd09272">
    <property type="entry name" value="RNase_HI_RT_Ty1"/>
    <property type="match status" value="1"/>
</dbReference>
<dbReference type="PANTHER" id="PTHR11439:SF450">
    <property type="entry name" value="REVERSE TRANSCRIPTASE TY1_COPIA-TYPE DOMAIN-CONTAINING PROTEIN"/>
    <property type="match status" value="1"/>
</dbReference>
<dbReference type="Proteomes" id="UP000694251">
    <property type="component" value="Chromosome 10"/>
</dbReference>
<evidence type="ECO:0000256" key="1">
    <source>
        <dbReference type="SAM" id="MobiDB-lite"/>
    </source>
</evidence>
<evidence type="ECO:0000313" key="4">
    <source>
        <dbReference type="Proteomes" id="UP000694251"/>
    </source>
</evidence>
<feature type="region of interest" description="Disordered" evidence="1">
    <location>
        <begin position="1380"/>
        <end position="1413"/>
    </location>
</feature>
<dbReference type="GO" id="GO:0003676">
    <property type="term" value="F:nucleic acid binding"/>
    <property type="evidence" value="ECO:0007669"/>
    <property type="project" value="InterPro"/>
</dbReference>
<reference evidence="3 4" key="1">
    <citation type="submission" date="2020-12" db="EMBL/GenBank/DDBJ databases">
        <title>Concerted genomic and epigenomic changes stabilize Arabidopsis allopolyploids.</title>
        <authorList>
            <person name="Chen Z."/>
        </authorList>
    </citation>
    <scope>NUCLEOTIDE SEQUENCE [LARGE SCALE GENOMIC DNA]</scope>
    <source>
        <strain evidence="3">As9502</strain>
        <tissue evidence="3">Leaf</tissue>
    </source>
</reference>
<evidence type="ECO:0000313" key="3">
    <source>
        <dbReference type="EMBL" id="KAG7564240.1"/>
    </source>
</evidence>
<proteinExistence type="predicted"/>
<dbReference type="Pfam" id="PF07727">
    <property type="entry name" value="RVT_2"/>
    <property type="match status" value="2"/>
</dbReference>
<comment type="caution">
    <text evidence="3">The sequence shown here is derived from an EMBL/GenBank/DDBJ whole genome shotgun (WGS) entry which is preliminary data.</text>
</comment>
<dbReference type="GO" id="GO:0008270">
    <property type="term" value="F:zinc ion binding"/>
    <property type="evidence" value="ECO:0007669"/>
    <property type="project" value="InterPro"/>
</dbReference>
<keyword evidence="4" id="KW-1185">Reference proteome</keyword>
<sequence length="1454" mass="163255">MEHEDLLEIIAAGLTEEFGPVIDMVNGRDTPIGIPELLEKLLNRENNILLTESLPPHSLPATANAAQYRPPSSATRGNYRGSHPFRGNFRGSGRGYQGKCQICGIFGHSARRCSQLSSSMQQFQPPAGTYREGSQHGGANPKTARLKKVLMSGRRLPYFHLPLLPAVYLINRMPTPTLANSSPFQRLFNATITSYEPLDVCVTRGFVLDHSLHLLPSTDHSPEQSTAPSPSLATSSTQAEQHTVTTNIHSMVTRGKNNIHKPNLKYGMTAQLGEIEPSTHTQALKDEKWRRAMSDEIDFQNRNHTWDLVPPDIAQNGPVIKHATIRLVLSIAVASDWALRQLDVKNAFLHGRLNEEVYMQQPQGFTDPDKPHHVCRLNKAIYGLKKAPRAWYNELRSFLLQIGFKNSLSDASLFVLDKAPVLIYVLVYVDDIVVTGTGHVEVNKVIQLLADRFSLKDHGELSYFLGMEATCTKEGLHLTQTKYITDLLVRTRMVNAKPVSTPMSSTLQENSHFATELCEGSHPSQNCEGIANSPPSAICDRASAKLNSISDNEEKKTTNPTVSIESPYGVALSDPKFYRATVGSLQYLALTLPDISFAVNRLSQFMHAPTTIHEEAVKRVLRYLAGTVTQGLFFSAKSPLNLLALWDADWGGDKDDYSSTGAYIVYLGKQPVSWCSRKLKGVARSSTEAEYRALTKAASEIKWITSLLSELGVNSASTPTLFCDNIGATYFSVNPVFHSRMKHLALDYHFVGEQVQGGVLRVSHICSADQLADALTKPLPRARFTDLAVKIGLRNRRDLELLAIKLEEASRSQQSILDHKFTRVQGCLSAKEAWDILHVSFEGTNNVRGTRLDILASEFENLTMNKRESLDEFSSKLSSISQEAVVLGKRYNKLVKKFLKSLLDKFQSQKAAIDVSMTYDDVKFDHVVGMMQSYELQMKKKDQTSILSCGLKISVDQSSMTEDQVGLIVKKFFKKMDKGQRRELESYNRFEGNTDKRKADKQCAECEGFGHFKAACPTLRKPAMPTSDALKLVETNSGPDLFEDEKNESVDEVAQKYIQNIALPQETGIVPFACFVSAVEPKNHKEALVDEFWVDAMQEEHEQFMRSNVWDLTSRPQSFNIVGTKWIFKNKTDESGTVVRNKARLVAQRYSQVERVDFEKTFAPVTRLESIRFMLGMACVLNFKLHQIDVKSAFLNGILQEEVYVEQPKGFEDTEHQLTKALYGMKQAPKACQKLVDQFVQNMSQEFEMNMVGSTKSKHHKGDKGKGRSTQQSAESFDPSRFVSPLAQQRYDVFSQVIDVEDFVHEVVWEFWETSPKKVECKIGMLSHMLTLKIPFSFGKLAYDHICQLAWSSQAKFKLPFPSLVYRLLQVKHLVSRDLPKETPSAKKRSTVKKEPGMKSAQPLVPPHPASVTLDSKPSLRQVIRQDRLLGMVEHQTESKRGRLKMQILRTASC</sequence>
<feature type="domain" description="CCHC-type" evidence="2">
    <location>
        <begin position="99"/>
        <end position="115"/>
    </location>
</feature>
<dbReference type="OrthoDB" id="414945at2759"/>
<feature type="region of interest" description="Disordered" evidence="1">
    <location>
        <begin position="62"/>
        <end position="83"/>
    </location>
</feature>
<feature type="domain" description="CCHC-type" evidence="2">
    <location>
        <begin position="1002"/>
        <end position="1018"/>
    </location>
</feature>
<dbReference type="EMBL" id="JAEFBJ010000010">
    <property type="protein sequence ID" value="KAG7564240.1"/>
    <property type="molecule type" value="Genomic_DNA"/>
</dbReference>
<gene>
    <name evidence="3" type="ORF">ISN44_As10g010110</name>
</gene>
<evidence type="ECO:0000259" key="2">
    <source>
        <dbReference type="SMART" id="SM00343"/>
    </source>
</evidence>
<feature type="region of interest" description="Disordered" evidence="1">
    <location>
        <begin position="217"/>
        <end position="238"/>
    </location>
</feature>
<dbReference type="InterPro" id="IPR013103">
    <property type="entry name" value="RVT_2"/>
</dbReference>
<dbReference type="SMART" id="SM00343">
    <property type="entry name" value="ZnF_C2HC"/>
    <property type="match status" value="2"/>
</dbReference>
<dbReference type="InterPro" id="IPR001878">
    <property type="entry name" value="Znf_CCHC"/>
</dbReference>